<dbReference type="RefSeq" id="XP_005828746.1">
    <property type="nucleotide sequence ID" value="XM_005828689.1"/>
</dbReference>
<dbReference type="KEGG" id="gtt:GUITHDRAFT_48426"/>
<dbReference type="OrthoDB" id="6344460at2759"/>
<dbReference type="EMBL" id="JH993021">
    <property type="protein sequence ID" value="EKX41766.1"/>
    <property type="molecule type" value="Genomic_DNA"/>
</dbReference>
<gene>
    <name evidence="2" type="ORF">GUITHDRAFT_48426</name>
</gene>
<dbReference type="PANTHER" id="PTHR21715:SF0">
    <property type="entry name" value="RH04127P"/>
    <property type="match status" value="1"/>
</dbReference>
<protein>
    <recommendedName>
        <fullName evidence="1">WW domain-containing protein</fullName>
    </recommendedName>
</protein>
<evidence type="ECO:0000313" key="4">
    <source>
        <dbReference type="Proteomes" id="UP000011087"/>
    </source>
</evidence>
<dbReference type="InterPro" id="IPR001202">
    <property type="entry name" value="WW_dom"/>
</dbReference>
<sequence length="78" mass="9374">DEQADALIKEVTAFAVYLGMDPEEDEEFLWIAVEAMIAPLPKNWSEHEARDGRVYFYNRRTDHTQWEHPMDEYHRSLY</sequence>
<dbReference type="PROSITE" id="PS01159">
    <property type="entry name" value="WW_DOMAIN_1"/>
    <property type="match status" value="1"/>
</dbReference>
<dbReference type="Gene3D" id="3.30.1470.10">
    <property type="entry name" value="Photosystem I PsaD, reaction center subunit II"/>
    <property type="match status" value="1"/>
</dbReference>
<reference evidence="4" key="2">
    <citation type="submission" date="2012-11" db="EMBL/GenBank/DDBJ databases">
        <authorList>
            <person name="Kuo A."/>
            <person name="Curtis B.A."/>
            <person name="Tanifuji G."/>
            <person name="Burki F."/>
            <person name="Gruber A."/>
            <person name="Irimia M."/>
            <person name="Maruyama S."/>
            <person name="Arias M.C."/>
            <person name="Ball S.G."/>
            <person name="Gile G.H."/>
            <person name="Hirakawa Y."/>
            <person name="Hopkins J.F."/>
            <person name="Rensing S.A."/>
            <person name="Schmutz J."/>
            <person name="Symeonidi A."/>
            <person name="Elias M."/>
            <person name="Eveleigh R.J."/>
            <person name="Herman E.K."/>
            <person name="Klute M.J."/>
            <person name="Nakayama T."/>
            <person name="Obornik M."/>
            <person name="Reyes-Prieto A."/>
            <person name="Armbrust E.V."/>
            <person name="Aves S.J."/>
            <person name="Beiko R.G."/>
            <person name="Coutinho P."/>
            <person name="Dacks J.B."/>
            <person name="Durnford D.G."/>
            <person name="Fast N.M."/>
            <person name="Green B.R."/>
            <person name="Grisdale C."/>
            <person name="Hempe F."/>
            <person name="Henrissat B."/>
            <person name="Hoppner M.P."/>
            <person name="Ishida K.-I."/>
            <person name="Kim E."/>
            <person name="Koreny L."/>
            <person name="Kroth P.G."/>
            <person name="Liu Y."/>
            <person name="Malik S.-B."/>
            <person name="Maier U.G."/>
            <person name="McRose D."/>
            <person name="Mock T."/>
            <person name="Neilson J.A."/>
            <person name="Onodera N.T."/>
            <person name="Poole A.M."/>
            <person name="Pritham E.J."/>
            <person name="Richards T.A."/>
            <person name="Rocap G."/>
            <person name="Roy S.W."/>
            <person name="Sarai C."/>
            <person name="Schaack S."/>
            <person name="Shirato S."/>
            <person name="Slamovits C.H."/>
            <person name="Spencer D.F."/>
            <person name="Suzuki S."/>
            <person name="Worden A.Z."/>
            <person name="Zauner S."/>
            <person name="Barry K."/>
            <person name="Bell C."/>
            <person name="Bharti A.K."/>
            <person name="Crow J.A."/>
            <person name="Grimwood J."/>
            <person name="Kramer R."/>
            <person name="Lindquist E."/>
            <person name="Lucas S."/>
            <person name="Salamov A."/>
            <person name="McFadden G.I."/>
            <person name="Lane C.E."/>
            <person name="Keeling P.J."/>
            <person name="Gray M.W."/>
            <person name="Grigoriev I.V."/>
            <person name="Archibald J.M."/>
        </authorList>
    </citation>
    <scope>NUCLEOTIDE SEQUENCE</scope>
    <source>
        <strain evidence="4">CCMP2712</strain>
    </source>
</reference>
<feature type="non-terminal residue" evidence="2">
    <location>
        <position position="1"/>
    </location>
</feature>
<dbReference type="Pfam" id="PF00397">
    <property type="entry name" value="WW"/>
    <property type="match status" value="1"/>
</dbReference>
<dbReference type="InterPro" id="IPR053233">
    <property type="entry name" value="ABRA-related"/>
</dbReference>
<dbReference type="HOGENOM" id="CLU_179619_0_0_1"/>
<evidence type="ECO:0000313" key="2">
    <source>
        <dbReference type="EMBL" id="EKX41766.1"/>
    </source>
</evidence>
<proteinExistence type="predicted"/>
<evidence type="ECO:0000259" key="1">
    <source>
        <dbReference type="PROSITE" id="PS50020"/>
    </source>
</evidence>
<dbReference type="InterPro" id="IPR036020">
    <property type="entry name" value="WW_dom_sf"/>
</dbReference>
<feature type="non-terminal residue" evidence="2">
    <location>
        <position position="78"/>
    </location>
</feature>
<feature type="domain" description="WW" evidence="1">
    <location>
        <begin position="38"/>
        <end position="71"/>
    </location>
</feature>
<keyword evidence="4" id="KW-1185">Reference proteome</keyword>
<dbReference type="SUPFAM" id="SSF51045">
    <property type="entry name" value="WW domain"/>
    <property type="match status" value="1"/>
</dbReference>
<reference evidence="3" key="3">
    <citation type="submission" date="2016-03" db="UniProtKB">
        <authorList>
            <consortium name="EnsemblProtists"/>
        </authorList>
    </citation>
    <scope>IDENTIFICATION</scope>
</reference>
<dbReference type="GeneID" id="17298367"/>
<name>L1IZV3_GUITC</name>
<accession>L1IZV3</accession>
<dbReference type="AlphaFoldDB" id="L1IZV3"/>
<dbReference type="PANTHER" id="PTHR21715">
    <property type="entry name" value="RH04127P"/>
    <property type="match status" value="1"/>
</dbReference>
<evidence type="ECO:0000313" key="3">
    <source>
        <dbReference type="EnsemblProtists" id="EKX41766"/>
    </source>
</evidence>
<dbReference type="SMART" id="SM00456">
    <property type="entry name" value="WW"/>
    <property type="match status" value="1"/>
</dbReference>
<reference evidence="2 4" key="1">
    <citation type="journal article" date="2012" name="Nature">
        <title>Algal genomes reveal evolutionary mosaicism and the fate of nucleomorphs.</title>
        <authorList>
            <consortium name="DOE Joint Genome Institute"/>
            <person name="Curtis B.A."/>
            <person name="Tanifuji G."/>
            <person name="Burki F."/>
            <person name="Gruber A."/>
            <person name="Irimia M."/>
            <person name="Maruyama S."/>
            <person name="Arias M.C."/>
            <person name="Ball S.G."/>
            <person name="Gile G.H."/>
            <person name="Hirakawa Y."/>
            <person name="Hopkins J.F."/>
            <person name="Kuo A."/>
            <person name="Rensing S.A."/>
            <person name="Schmutz J."/>
            <person name="Symeonidi A."/>
            <person name="Elias M."/>
            <person name="Eveleigh R.J."/>
            <person name="Herman E.K."/>
            <person name="Klute M.J."/>
            <person name="Nakayama T."/>
            <person name="Obornik M."/>
            <person name="Reyes-Prieto A."/>
            <person name="Armbrust E.V."/>
            <person name="Aves S.J."/>
            <person name="Beiko R.G."/>
            <person name="Coutinho P."/>
            <person name="Dacks J.B."/>
            <person name="Durnford D.G."/>
            <person name="Fast N.M."/>
            <person name="Green B.R."/>
            <person name="Grisdale C.J."/>
            <person name="Hempel F."/>
            <person name="Henrissat B."/>
            <person name="Hoppner M.P."/>
            <person name="Ishida K."/>
            <person name="Kim E."/>
            <person name="Koreny L."/>
            <person name="Kroth P.G."/>
            <person name="Liu Y."/>
            <person name="Malik S.B."/>
            <person name="Maier U.G."/>
            <person name="McRose D."/>
            <person name="Mock T."/>
            <person name="Neilson J.A."/>
            <person name="Onodera N.T."/>
            <person name="Poole A.M."/>
            <person name="Pritham E.J."/>
            <person name="Richards T.A."/>
            <person name="Rocap G."/>
            <person name="Roy S.W."/>
            <person name="Sarai C."/>
            <person name="Schaack S."/>
            <person name="Shirato S."/>
            <person name="Slamovits C.H."/>
            <person name="Spencer D.F."/>
            <person name="Suzuki S."/>
            <person name="Worden A.Z."/>
            <person name="Zauner S."/>
            <person name="Barry K."/>
            <person name="Bell C."/>
            <person name="Bharti A.K."/>
            <person name="Crow J.A."/>
            <person name="Grimwood J."/>
            <person name="Kramer R."/>
            <person name="Lindquist E."/>
            <person name="Lucas S."/>
            <person name="Salamov A."/>
            <person name="McFadden G.I."/>
            <person name="Lane C.E."/>
            <person name="Keeling P.J."/>
            <person name="Gray M.W."/>
            <person name="Grigoriev I.V."/>
            <person name="Archibald J.M."/>
        </authorList>
    </citation>
    <scope>NUCLEOTIDE SEQUENCE</scope>
    <source>
        <strain evidence="2 4">CCMP2712</strain>
    </source>
</reference>
<organism evidence="2">
    <name type="scientific">Guillardia theta (strain CCMP2712)</name>
    <name type="common">Cryptophyte</name>
    <dbReference type="NCBI Taxonomy" id="905079"/>
    <lineage>
        <taxon>Eukaryota</taxon>
        <taxon>Cryptophyceae</taxon>
        <taxon>Pyrenomonadales</taxon>
        <taxon>Geminigeraceae</taxon>
        <taxon>Guillardia</taxon>
    </lineage>
</organism>
<dbReference type="EnsemblProtists" id="EKX41766">
    <property type="protein sequence ID" value="EKX41766"/>
    <property type="gene ID" value="GUITHDRAFT_48426"/>
</dbReference>
<dbReference type="CDD" id="cd00201">
    <property type="entry name" value="WW"/>
    <property type="match status" value="1"/>
</dbReference>
<dbReference type="PROSITE" id="PS50020">
    <property type="entry name" value="WW_DOMAIN_2"/>
    <property type="match status" value="1"/>
</dbReference>
<dbReference type="PaxDb" id="55529-EKX41766"/>
<dbReference type="Proteomes" id="UP000011087">
    <property type="component" value="Unassembled WGS sequence"/>
</dbReference>